<dbReference type="Proteomes" id="UP000004754">
    <property type="component" value="Unassembled WGS sequence"/>
</dbReference>
<dbReference type="InterPro" id="IPR008407">
    <property type="entry name" value="Brnchd-chn_aa_trnsp_AzlD"/>
</dbReference>
<keyword evidence="1" id="KW-0812">Transmembrane</keyword>
<sequence>MKMTLVQQCITIGMVVLGTLMTRFLPFVAFPSGKPTPKYIQYLGKVLPAAVFGLLVVYCLKDVNVLAGSHGLPEFIAILVVIGLHRWQKQMLLSIAGGTICYMLLLQLVF</sequence>
<comment type="caution">
    <text evidence="2">The sequence shown here is derived from an EMBL/GenBank/DDBJ whole genome shotgun (WGS) entry which is preliminary data.</text>
</comment>
<name>E6MF61_9FIRM</name>
<keyword evidence="3" id="KW-1185">Reference proteome</keyword>
<protein>
    <submittedName>
        <fullName evidence="2">Branched-chain amino acid transport protein AzlD</fullName>
    </submittedName>
</protein>
<dbReference type="OrthoDB" id="308265at2"/>
<dbReference type="Pfam" id="PF05437">
    <property type="entry name" value="AzlD"/>
    <property type="match status" value="1"/>
</dbReference>
<proteinExistence type="predicted"/>
<evidence type="ECO:0000313" key="2">
    <source>
        <dbReference type="EMBL" id="EFV02221.1"/>
    </source>
</evidence>
<keyword evidence="1" id="KW-0472">Membrane</keyword>
<organism evidence="2 3">
    <name type="scientific">Pseudoramibacter alactolyticus ATCC 23263</name>
    <dbReference type="NCBI Taxonomy" id="887929"/>
    <lineage>
        <taxon>Bacteria</taxon>
        <taxon>Bacillati</taxon>
        <taxon>Bacillota</taxon>
        <taxon>Clostridia</taxon>
        <taxon>Eubacteriales</taxon>
        <taxon>Eubacteriaceae</taxon>
        <taxon>Pseudoramibacter</taxon>
    </lineage>
</organism>
<gene>
    <name evidence="2" type="primary">azlD</name>
    <name evidence="2" type="ORF">HMP0721_0644</name>
</gene>
<dbReference type="RefSeq" id="WP_006598066.1">
    <property type="nucleotide sequence ID" value="NZ_GL622359.1"/>
</dbReference>
<evidence type="ECO:0000256" key="1">
    <source>
        <dbReference type="SAM" id="Phobius"/>
    </source>
</evidence>
<feature type="transmembrane region" description="Helical" evidence="1">
    <location>
        <begin position="12"/>
        <end position="30"/>
    </location>
</feature>
<dbReference type="AlphaFoldDB" id="E6MF61"/>
<feature type="transmembrane region" description="Helical" evidence="1">
    <location>
        <begin position="66"/>
        <end position="84"/>
    </location>
</feature>
<keyword evidence="1" id="KW-1133">Transmembrane helix</keyword>
<feature type="transmembrane region" description="Helical" evidence="1">
    <location>
        <begin position="91"/>
        <end position="109"/>
    </location>
</feature>
<dbReference type="STRING" id="887929.HMP0721_0644"/>
<dbReference type="EMBL" id="AEQN01000011">
    <property type="protein sequence ID" value="EFV02221.1"/>
    <property type="molecule type" value="Genomic_DNA"/>
</dbReference>
<feature type="transmembrane region" description="Helical" evidence="1">
    <location>
        <begin position="42"/>
        <end position="60"/>
    </location>
</feature>
<evidence type="ECO:0000313" key="3">
    <source>
        <dbReference type="Proteomes" id="UP000004754"/>
    </source>
</evidence>
<dbReference type="HOGENOM" id="CLU_144816_1_1_9"/>
<accession>E6MF61</accession>
<dbReference type="eggNOG" id="COG1687">
    <property type="taxonomic scope" value="Bacteria"/>
</dbReference>
<reference evidence="2 3" key="1">
    <citation type="submission" date="2010-12" db="EMBL/GenBank/DDBJ databases">
        <authorList>
            <person name="Muzny D."/>
            <person name="Qin X."/>
            <person name="Deng J."/>
            <person name="Jiang H."/>
            <person name="Liu Y."/>
            <person name="Qu J."/>
            <person name="Song X.-Z."/>
            <person name="Zhang L."/>
            <person name="Thornton R."/>
            <person name="Coyle M."/>
            <person name="Francisco L."/>
            <person name="Jackson L."/>
            <person name="Javaid M."/>
            <person name="Korchina V."/>
            <person name="Kovar C."/>
            <person name="Mata R."/>
            <person name="Mathew T."/>
            <person name="Ngo R."/>
            <person name="Nguyen L."/>
            <person name="Nguyen N."/>
            <person name="Okwuonu G."/>
            <person name="Ongeri F."/>
            <person name="Pham C."/>
            <person name="Simmons D."/>
            <person name="Wilczek-Boney K."/>
            <person name="Hale W."/>
            <person name="Jakkamsetti A."/>
            <person name="Pham P."/>
            <person name="Ruth R."/>
            <person name="San Lucas F."/>
            <person name="Warren J."/>
            <person name="Zhang J."/>
            <person name="Zhao Z."/>
            <person name="Zhou C."/>
            <person name="Zhu D."/>
            <person name="Lee S."/>
            <person name="Bess C."/>
            <person name="Blankenburg K."/>
            <person name="Forbes L."/>
            <person name="Fu Q."/>
            <person name="Gubbala S."/>
            <person name="Hirani K."/>
            <person name="Jayaseelan J.C."/>
            <person name="Lara F."/>
            <person name="Munidasa M."/>
            <person name="Palculict T."/>
            <person name="Patil S."/>
            <person name="Pu L.-L."/>
            <person name="Saada N."/>
            <person name="Tang L."/>
            <person name="Weissenberger G."/>
            <person name="Zhu Y."/>
            <person name="Hemphill L."/>
            <person name="Shang Y."/>
            <person name="Youmans B."/>
            <person name="Ayvaz T."/>
            <person name="Ross M."/>
            <person name="Santibanez J."/>
            <person name="Aqrawi P."/>
            <person name="Gross S."/>
            <person name="Joshi V."/>
            <person name="Fowler G."/>
            <person name="Nazareth L."/>
            <person name="Reid J."/>
            <person name="Worley K."/>
            <person name="Petrosino J."/>
            <person name="Highlander S."/>
            <person name="Gibbs R."/>
        </authorList>
    </citation>
    <scope>NUCLEOTIDE SEQUENCE [LARGE SCALE GENOMIC DNA]</scope>
    <source>
        <strain evidence="2 3">ATCC 23263</strain>
    </source>
</reference>
<dbReference type="PIRSF" id="PIRSF003203">
    <property type="entry name" value="AzlD"/>
    <property type="match status" value="1"/>
</dbReference>